<keyword evidence="2" id="KW-1185">Reference proteome</keyword>
<protein>
    <submittedName>
        <fullName evidence="1">Uncharacterized protein</fullName>
    </submittedName>
</protein>
<evidence type="ECO:0000313" key="1">
    <source>
        <dbReference type="EMBL" id="KAI3770635.1"/>
    </source>
</evidence>
<comment type="caution">
    <text evidence="1">The sequence shown here is derived from an EMBL/GenBank/DDBJ whole genome shotgun (WGS) entry which is preliminary data.</text>
</comment>
<organism evidence="1 2">
    <name type="scientific">Arctium lappa</name>
    <name type="common">Greater burdock</name>
    <name type="synonym">Lappa major</name>
    <dbReference type="NCBI Taxonomy" id="4217"/>
    <lineage>
        <taxon>Eukaryota</taxon>
        <taxon>Viridiplantae</taxon>
        <taxon>Streptophyta</taxon>
        <taxon>Embryophyta</taxon>
        <taxon>Tracheophyta</taxon>
        <taxon>Spermatophyta</taxon>
        <taxon>Magnoliopsida</taxon>
        <taxon>eudicotyledons</taxon>
        <taxon>Gunneridae</taxon>
        <taxon>Pentapetalae</taxon>
        <taxon>asterids</taxon>
        <taxon>campanulids</taxon>
        <taxon>Asterales</taxon>
        <taxon>Asteraceae</taxon>
        <taxon>Carduoideae</taxon>
        <taxon>Cardueae</taxon>
        <taxon>Arctiinae</taxon>
        <taxon>Arctium</taxon>
    </lineage>
</organism>
<reference evidence="1 2" key="2">
    <citation type="journal article" date="2022" name="Mol. Ecol. Resour.">
        <title>The genomes of chicory, endive, great burdock and yacon provide insights into Asteraceae paleo-polyploidization history and plant inulin production.</title>
        <authorList>
            <person name="Fan W."/>
            <person name="Wang S."/>
            <person name="Wang H."/>
            <person name="Wang A."/>
            <person name="Jiang F."/>
            <person name="Liu H."/>
            <person name="Zhao H."/>
            <person name="Xu D."/>
            <person name="Zhang Y."/>
        </authorList>
    </citation>
    <scope>NUCLEOTIDE SEQUENCE [LARGE SCALE GENOMIC DNA]</scope>
    <source>
        <strain evidence="2">cv. Niubang</strain>
    </source>
</reference>
<sequence>MSQIGMTNTVYASIFHLSRIAVTRLPSYHGTLLLTSSFLDLLSQIIDILREGGRFRMNATFDVGGFVEVINDLGLDTLTFLAVAVLVVPASTSSLFVLGQQFFVACIIVKHHIANVVLHCGSYCHFGIWD</sequence>
<dbReference type="Proteomes" id="UP001055879">
    <property type="component" value="Linkage Group LG01"/>
</dbReference>
<accession>A0ACB9FIJ0</accession>
<gene>
    <name evidence="1" type="ORF">L6452_01776</name>
</gene>
<reference evidence="2" key="1">
    <citation type="journal article" date="2022" name="Mol. Ecol. Resour.">
        <title>The genomes of chicory, endive, great burdock and yacon provide insights into Asteraceae palaeo-polyploidization history and plant inulin production.</title>
        <authorList>
            <person name="Fan W."/>
            <person name="Wang S."/>
            <person name="Wang H."/>
            <person name="Wang A."/>
            <person name="Jiang F."/>
            <person name="Liu H."/>
            <person name="Zhao H."/>
            <person name="Xu D."/>
            <person name="Zhang Y."/>
        </authorList>
    </citation>
    <scope>NUCLEOTIDE SEQUENCE [LARGE SCALE GENOMIC DNA]</scope>
    <source>
        <strain evidence="2">cv. Niubang</strain>
    </source>
</reference>
<proteinExistence type="predicted"/>
<dbReference type="EMBL" id="CM042047">
    <property type="protein sequence ID" value="KAI3770635.1"/>
    <property type="molecule type" value="Genomic_DNA"/>
</dbReference>
<evidence type="ECO:0000313" key="2">
    <source>
        <dbReference type="Proteomes" id="UP001055879"/>
    </source>
</evidence>
<name>A0ACB9FIJ0_ARCLA</name>